<dbReference type="SUPFAM" id="SSF53649">
    <property type="entry name" value="Alkaline phosphatase-like"/>
    <property type="match status" value="1"/>
</dbReference>
<dbReference type="InterPro" id="IPR017850">
    <property type="entry name" value="Alkaline_phosphatase_core_sf"/>
</dbReference>
<evidence type="ECO:0000259" key="1">
    <source>
        <dbReference type="Pfam" id="PF16347"/>
    </source>
</evidence>
<comment type="caution">
    <text evidence="2">The sequence shown here is derived from an EMBL/GenBank/DDBJ whole genome shotgun (WGS) entry which is preliminary data.</text>
</comment>
<keyword evidence="3" id="KW-1185">Reference proteome</keyword>
<name>A0A133UCQ7_9EURY</name>
<dbReference type="Gene3D" id="3.40.720.10">
    <property type="entry name" value="Alkaline Phosphatase, subunit A"/>
    <property type="match status" value="1"/>
</dbReference>
<feature type="domain" description="N-sulphoglucosamine sulphohydrolase C-terminal" evidence="1">
    <location>
        <begin position="12"/>
        <end position="88"/>
    </location>
</feature>
<dbReference type="AlphaFoldDB" id="A0A133UCQ7"/>
<dbReference type="EMBL" id="LHXO01000198">
    <property type="protein sequence ID" value="KXA91974.1"/>
    <property type="molecule type" value="Genomic_DNA"/>
</dbReference>
<proteinExistence type="predicted"/>
<organism evidence="2 3">
    <name type="scientific">candidate division MSBL1 archaeon SCGC-AAA259E19</name>
    <dbReference type="NCBI Taxonomy" id="1698264"/>
    <lineage>
        <taxon>Archaea</taxon>
        <taxon>Methanobacteriati</taxon>
        <taxon>Methanobacteriota</taxon>
        <taxon>candidate division MSBL1</taxon>
    </lineage>
</organism>
<gene>
    <name evidence="2" type="ORF">AKJ65_08220</name>
</gene>
<evidence type="ECO:0000313" key="3">
    <source>
        <dbReference type="Proteomes" id="UP000070284"/>
    </source>
</evidence>
<sequence>IAITSDHGEAFGEYGFWEHRSCYRNISHLPLILNGSSIPKKNLTAYTQNIDVMPTLLDLAGLDTPEGLSGKSMLPLLKGRQEEFRDKVMVSSDHGAIIIISGWVVLITHSGSALKHAEFAYLMRNGRVVDRGNAEEIKESYFEKGPQ</sequence>
<reference evidence="2 3" key="1">
    <citation type="journal article" date="2016" name="Sci. Rep.">
        <title>Metabolic traits of an uncultured archaeal lineage -MSBL1- from brine pools of the Red Sea.</title>
        <authorList>
            <person name="Mwirichia R."/>
            <person name="Alam I."/>
            <person name="Rashid M."/>
            <person name="Vinu M."/>
            <person name="Ba-Alawi W."/>
            <person name="Anthony Kamau A."/>
            <person name="Kamanda Ngugi D."/>
            <person name="Goker M."/>
            <person name="Klenk H.P."/>
            <person name="Bajic V."/>
            <person name="Stingl U."/>
        </authorList>
    </citation>
    <scope>NUCLEOTIDE SEQUENCE [LARGE SCALE GENOMIC DNA]</scope>
    <source>
        <strain evidence="2">SCGC-AAA259E19</strain>
    </source>
</reference>
<dbReference type="PANTHER" id="PTHR43108">
    <property type="entry name" value="N-ACETYLGLUCOSAMINE-6-SULFATASE FAMILY MEMBER"/>
    <property type="match status" value="1"/>
</dbReference>
<dbReference type="InterPro" id="IPR032506">
    <property type="entry name" value="SGSH_C"/>
</dbReference>
<evidence type="ECO:0000313" key="2">
    <source>
        <dbReference type="EMBL" id="KXA91974.1"/>
    </source>
</evidence>
<dbReference type="Pfam" id="PF16347">
    <property type="entry name" value="SGSH_C"/>
    <property type="match status" value="1"/>
</dbReference>
<dbReference type="PANTHER" id="PTHR43108:SF15">
    <property type="entry name" value="SULFATASE"/>
    <property type="match status" value="1"/>
</dbReference>
<dbReference type="Proteomes" id="UP000070284">
    <property type="component" value="Unassembled WGS sequence"/>
</dbReference>
<feature type="non-terminal residue" evidence="2">
    <location>
        <position position="1"/>
    </location>
</feature>
<accession>A0A133UCQ7</accession>
<protein>
    <recommendedName>
        <fullName evidence="1">N-sulphoglucosamine sulphohydrolase C-terminal domain-containing protein</fullName>
    </recommendedName>
</protein>